<proteinExistence type="predicted"/>
<name>A0ACC3S3F5_9PEZI</name>
<organism evidence="1 2">
    <name type="scientific">Zalaria obscura</name>
    <dbReference type="NCBI Taxonomy" id="2024903"/>
    <lineage>
        <taxon>Eukaryota</taxon>
        <taxon>Fungi</taxon>
        <taxon>Dikarya</taxon>
        <taxon>Ascomycota</taxon>
        <taxon>Pezizomycotina</taxon>
        <taxon>Dothideomycetes</taxon>
        <taxon>Dothideomycetidae</taxon>
        <taxon>Dothideales</taxon>
        <taxon>Zalariaceae</taxon>
        <taxon>Zalaria</taxon>
    </lineage>
</organism>
<protein>
    <submittedName>
        <fullName evidence="1">C6 zinc cluster transcription factor-like protein</fullName>
    </submittedName>
</protein>
<sequence>MLAPVATEEAPPGWPSSRTPFLVTTSNTHTNNCTEMVLEAIYVVRHGFRSNWVVDPQTGTYSSNIPTPTGIPSDPALASYGVTQSEQLAQHLSTLSPPIDVIYSSPFYRCLQTITPTVTLLNSTRPSSAPPLKIRVENGLGEFYGLARFDHPSPAPLDTLHTHFEDLDGAYQLVIRPSVNGESVECLHDRIAYALHHVIKKLDSDPDGPRALLICTHAASMIAIGRVLTGRMPEDHGEEDFKCFTCSLSRFERKQKKADAEEEPEPPTWDSQSPDDVPDVRWRGKGVQGGWECKINGDCSFLENGEERGCDESFLRDPNAYNDKINNAVNKIIEGEGTLKNKDTSRL</sequence>
<gene>
    <name evidence="1" type="primary">TFC7</name>
    <name evidence="1" type="ORF">M8818_007341</name>
</gene>
<accession>A0ACC3S3F5</accession>
<dbReference type="Proteomes" id="UP001320706">
    <property type="component" value="Unassembled WGS sequence"/>
</dbReference>
<keyword evidence="2" id="KW-1185">Reference proteome</keyword>
<evidence type="ECO:0000313" key="1">
    <source>
        <dbReference type="EMBL" id="KAK8194154.1"/>
    </source>
</evidence>
<reference evidence="1" key="1">
    <citation type="submission" date="2024-02" db="EMBL/GenBank/DDBJ databases">
        <title>Metagenome Assembled Genome of Zalaria obscura JY119.</title>
        <authorList>
            <person name="Vighnesh L."/>
            <person name="Jagadeeshwari U."/>
            <person name="Venkata Ramana C."/>
            <person name="Sasikala C."/>
        </authorList>
    </citation>
    <scope>NUCLEOTIDE SEQUENCE</scope>
    <source>
        <strain evidence="1">JY119</strain>
    </source>
</reference>
<evidence type="ECO:0000313" key="2">
    <source>
        <dbReference type="Proteomes" id="UP001320706"/>
    </source>
</evidence>
<comment type="caution">
    <text evidence="1">The sequence shown here is derived from an EMBL/GenBank/DDBJ whole genome shotgun (WGS) entry which is preliminary data.</text>
</comment>
<dbReference type="EMBL" id="JAMKPW020000043">
    <property type="protein sequence ID" value="KAK8194154.1"/>
    <property type="molecule type" value="Genomic_DNA"/>
</dbReference>